<dbReference type="Proteomes" id="UP001595478">
    <property type="component" value="Unassembled WGS sequence"/>
</dbReference>
<evidence type="ECO:0000256" key="1">
    <source>
        <dbReference type="SAM" id="Phobius"/>
    </source>
</evidence>
<keyword evidence="1" id="KW-1133">Transmembrane helix</keyword>
<feature type="transmembrane region" description="Helical" evidence="1">
    <location>
        <begin position="21"/>
        <end position="43"/>
    </location>
</feature>
<keyword evidence="1" id="KW-0472">Membrane</keyword>
<sequence length="195" mass="21622">MAQINLLPWRESLRQTQKKQYLASLGVVAVIIFIVFWLAGQFIEQQIRNQNSRNNYLSQQIQLLDAQIVEIKAIKDKKDEIALRMSLIEQLQVSRNLAPILFQELAQTVPPGIAFSSLSRTGNQIKIVGVSESNNRLSDFMRALDESTVFVAAELSSIVADANAANAISDFELSMQINPSFAPASVEANSQSQGQ</sequence>
<dbReference type="InterPro" id="IPR052534">
    <property type="entry name" value="Extracell_DNA_Util/SecSys_Comp"/>
</dbReference>
<dbReference type="PANTHER" id="PTHR40278">
    <property type="entry name" value="DNA UTILIZATION PROTEIN HOFN"/>
    <property type="match status" value="1"/>
</dbReference>
<accession>A0ABV7FRI3</accession>
<dbReference type="EMBL" id="JBHRSW010000043">
    <property type="protein sequence ID" value="MFC3122959.1"/>
    <property type="molecule type" value="Genomic_DNA"/>
</dbReference>
<protein>
    <submittedName>
        <fullName evidence="2">PilN domain-containing protein</fullName>
    </submittedName>
</protein>
<dbReference type="PANTHER" id="PTHR40278:SF2">
    <property type="entry name" value="TYPE IV PILUS INNER MEMBRANE COMPONENT PILN"/>
    <property type="match status" value="1"/>
</dbReference>
<dbReference type="RefSeq" id="WP_376921085.1">
    <property type="nucleotide sequence ID" value="NZ_JBHRSW010000043.1"/>
</dbReference>
<organism evidence="2 3">
    <name type="scientific">Agaribacter flavus</name>
    <dbReference type="NCBI Taxonomy" id="1902781"/>
    <lineage>
        <taxon>Bacteria</taxon>
        <taxon>Pseudomonadati</taxon>
        <taxon>Pseudomonadota</taxon>
        <taxon>Gammaproteobacteria</taxon>
        <taxon>Alteromonadales</taxon>
        <taxon>Alteromonadaceae</taxon>
        <taxon>Agaribacter</taxon>
    </lineage>
</organism>
<keyword evidence="3" id="KW-1185">Reference proteome</keyword>
<proteinExistence type="predicted"/>
<evidence type="ECO:0000313" key="3">
    <source>
        <dbReference type="Proteomes" id="UP001595478"/>
    </source>
</evidence>
<gene>
    <name evidence="2" type="ORF">ACFOHL_15145</name>
</gene>
<reference evidence="3" key="1">
    <citation type="journal article" date="2019" name="Int. J. Syst. Evol. Microbiol.">
        <title>The Global Catalogue of Microorganisms (GCM) 10K type strain sequencing project: providing services to taxonomists for standard genome sequencing and annotation.</title>
        <authorList>
            <consortium name="The Broad Institute Genomics Platform"/>
            <consortium name="The Broad Institute Genome Sequencing Center for Infectious Disease"/>
            <person name="Wu L."/>
            <person name="Ma J."/>
        </authorList>
    </citation>
    <scope>NUCLEOTIDE SEQUENCE [LARGE SCALE GENOMIC DNA]</scope>
    <source>
        <strain evidence="3">KCTC 52473</strain>
    </source>
</reference>
<dbReference type="Pfam" id="PF05137">
    <property type="entry name" value="PilN"/>
    <property type="match status" value="1"/>
</dbReference>
<name>A0ABV7FRI3_9ALTE</name>
<comment type="caution">
    <text evidence="2">The sequence shown here is derived from an EMBL/GenBank/DDBJ whole genome shotgun (WGS) entry which is preliminary data.</text>
</comment>
<evidence type="ECO:0000313" key="2">
    <source>
        <dbReference type="EMBL" id="MFC3122959.1"/>
    </source>
</evidence>
<dbReference type="InterPro" id="IPR007813">
    <property type="entry name" value="PilN"/>
</dbReference>
<keyword evidence="1" id="KW-0812">Transmembrane</keyword>